<evidence type="ECO:0000256" key="7">
    <source>
        <dbReference type="SAM" id="MobiDB-lite"/>
    </source>
</evidence>
<dbReference type="Proteomes" id="UP000602905">
    <property type="component" value="Unassembled WGS sequence"/>
</dbReference>
<dbReference type="GO" id="GO:0016020">
    <property type="term" value="C:membrane"/>
    <property type="evidence" value="ECO:0007669"/>
    <property type="project" value="UniProtKB-SubCell"/>
</dbReference>
<dbReference type="EMBL" id="JACYCD010000049">
    <property type="protein sequence ID" value="KAF8707993.1"/>
    <property type="molecule type" value="Genomic_DNA"/>
</dbReference>
<dbReference type="Pfam" id="PF01105">
    <property type="entry name" value="EMP24_GP25L"/>
    <property type="match status" value="1"/>
</dbReference>
<dbReference type="InterPro" id="IPR009038">
    <property type="entry name" value="GOLD_dom"/>
</dbReference>
<feature type="domain" description="GOLD" evidence="10">
    <location>
        <begin position="37"/>
        <end position="127"/>
    </location>
</feature>
<evidence type="ECO:0000259" key="10">
    <source>
        <dbReference type="PROSITE" id="PS50866"/>
    </source>
</evidence>
<evidence type="ECO:0000256" key="5">
    <source>
        <dbReference type="ARBA" id="ARBA00022989"/>
    </source>
</evidence>
<protein>
    <submittedName>
        <fullName evidence="11">Emp24/gp25L/p24 family/GOLD</fullName>
    </submittedName>
</protein>
<accession>A0A8H7LUS6</accession>
<dbReference type="SMART" id="SM01190">
    <property type="entry name" value="EMP24_GP25L"/>
    <property type="match status" value="1"/>
</dbReference>
<dbReference type="AlphaFoldDB" id="A0A8H7LUS6"/>
<comment type="similarity">
    <text evidence="2">Belongs to the EMP24/GP25L family.</text>
</comment>
<comment type="caution">
    <text evidence="11">The sequence shown here is derived from an EMBL/GenBank/DDBJ whole genome shotgun (WGS) entry which is preliminary data.</text>
</comment>
<evidence type="ECO:0000256" key="3">
    <source>
        <dbReference type="ARBA" id="ARBA00022692"/>
    </source>
</evidence>
<evidence type="ECO:0000313" key="12">
    <source>
        <dbReference type="Proteomes" id="UP000602905"/>
    </source>
</evidence>
<feature type="region of interest" description="Disordered" evidence="7">
    <location>
        <begin position="617"/>
        <end position="639"/>
    </location>
</feature>
<comment type="subcellular location">
    <subcellularLocation>
        <location evidence="1">Membrane</location>
        <topology evidence="1">Single-pass type I membrane protein</topology>
    </subcellularLocation>
</comment>
<feature type="region of interest" description="Disordered" evidence="7">
    <location>
        <begin position="566"/>
        <end position="605"/>
    </location>
</feature>
<feature type="region of interest" description="Disordered" evidence="7">
    <location>
        <begin position="436"/>
        <end position="499"/>
    </location>
</feature>
<evidence type="ECO:0000256" key="6">
    <source>
        <dbReference type="ARBA" id="ARBA00023136"/>
    </source>
</evidence>
<keyword evidence="4 9" id="KW-0732">Signal</keyword>
<evidence type="ECO:0000256" key="8">
    <source>
        <dbReference type="SAM" id="Phobius"/>
    </source>
</evidence>
<organism evidence="11 12">
    <name type="scientific">Rhizoctonia solani</name>
    <dbReference type="NCBI Taxonomy" id="456999"/>
    <lineage>
        <taxon>Eukaryota</taxon>
        <taxon>Fungi</taxon>
        <taxon>Dikarya</taxon>
        <taxon>Basidiomycota</taxon>
        <taxon>Agaricomycotina</taxon>
        <taxon>Agaricomycetes</taxon>
        <taxon>Cantharellales</taxon>
        <taxon>Ceratobasidiaceae</taxon>
        <taxon>Rhizoctonia</taxon>
    </lineage>
</organism>
<evidence type="ECO:0000256" key="9">
    <source>
        <dbReference type="SAM" id="SignalP"/>
    </source>
</evidence>
<feature type="signal peptide" evidence="9">
    <location>
        <begin position="1"/>
        <end position="24"/>
    </location>
</feature>
<proteinExistence type="inferred from homology"/>
<dbReference type="PANTHER" id="PTHR22811">
    <property type="entry name" value="TRANSMEMBRANE EMP24 DOMAIN-CONTAINING PROTEIN"/>
    <property type="match status" value="1"/>
</dbReference>
<dbReference type="OrthoDB" id="2402916at2759"/>
<evidence type="ECO:0000256" key="2">
    <source>
        <dbReference type="ARBA" id="ARBA00007104"/>
    </source>
</evidence>
<evidence type="ECO:0000256" key="4">
    <source>
        <dbReference type="ARBA" id="ARBA00022729"/>
    </source>
</evidence>
<feature type="region of interest" description="Disordered" evidence="7">
    <location>
        <begin position="355"/>
        <end position="395"/>
    </location>
</feature>
<sequence>MLRPRISFSVLLLAFLLSPLQTAAIKFALSASKNPIRKCIWNAAHDGALVVITANLGPGENQRIDVDVVDRSEHQHMYLSKKGLKSETRVAITAHGEGDVGICFTNTLVGSVISADQARVIDLDVDIGADAVDYNAIANQESLSGLETEMRKLEAVVQEITDEFGYLKRREMRMRDTNVREYACSVSAKGRGTKAAVGTRRKLTLLSPPRLSSSLVDRRWSSSSLFISAYHSLSTPSCPPLLSCPPTPMYHGIPFTLLGKRCELSVDACPTPVCNCKADESCQIIFRTCDQCDKVICTPNSRPASGSISEGAVAGAVVSCVVVTALLAAMLWFLRRRRAARKAAQVIAAKRATPYTVEGGPTGTPVGTPAGEKPPTLLSTPASPRTPNANANGTSHTLHYAASDINLDPFADALSVRSGNSSHVIPIAYVPPNSASMSLADGHRQSVTSLPPSRPHRSPDLNLKLEPPKSAASRLSVGQDLRPPRFSSPYAASQRSGASRASTISSVGSFMYSDTPVVVSQAQGGVRQVLGVARPAVVQVPAAGLSSGPPTPGSGTGADLIRSFSQRSKKSAGTVPPLPEFPPEHIAERSPFSPESEGGDPFADKENETASYSVRSVNTFGQPGVPGRDIQASKSPVQPNSTTFLAEPVGYDSRPSSIGTVIEGEAHRVVLGSASASEEDINTLPPVPVRRTSGASVADSILAGFPFVPPSPVDQGAESTNLRPGSLAMSVSESLADHNPPPVPPVPTLSELARQEEEALEQGQVARLPPSRHTLGMSTFSSASGVSSSGLEAFPFQFGPAGGAPRDSLDTNVDVDLGAVGGKQIVRASLDTLALSRDVEAFPLPESGYTVKRS</sequence>
<feature type="compositionally biased region" description="Polar residues" evidence="7">
    <location>
        <begin position="377"/>
        <end position="395"/>
    </location>
</feature>
<evidence type="ECO:0000256" key="1">
    <source>
        <dbReference type="ARBA" id="ARBA00004479"/>
    </source>
</evidence>
<keyword evidence="5 8" id="KW-1133">Transmembrane helix</keyword>
<name>A0A8H7LUS6_9AGAM</name>
<reference evidence="11" key="1">
    <citation type="submission" date="2020-09" db="EMBL/GenBank/DDBJ databases">
        <title>Comparative genome analyses of four rice-infecting Rhizoctonia solani isolates reveal extensive enrichment of homogalacturonan modification genes.</title>
        <authorList>
            <person name="Lee D.-Y."/>
            <person name="Jeon J."/>
            <person name="Kim K.-T."/>
            <person name="Cheong K."/>
            <person name="Song H."/>
            <person name="Choi G."/>
            <person name="Ko J."/>
            <person name="Opiyo S.O."/>
            <person name="Zuo S."/>
            <person name="Madhav S."/>
            <person name="Lee Y.-H."/>
            <person name="Wang G.-L."/>
        </authorList>
    </citation>
    <scope>NUCLEOTIDE SEQUENCE</scope>
    <source>
        <strain evidence="11">AG1-IA WGL</strain>
    </source>
</reference>
<feature type="chain" id="PRO_5034447700" evidence="9">
    <location>
        <begin position="25"/>
        <end position="854"/>
    </location>
</feature>
<feature type="region of interest" description="Disordered" evidence="7">
    <location>
        <begin position="755"/>
        <end position="782"/>
    </location>
</feature>
<feature type="non-terminal residue" evidence="11">
    <location>
        <position position="1"/>
    </location>
</feature>
<feature type="compositionally biased region" description="Low complexity" evidence="7">
    <location>
        <begin position="355"/>
        <end position="371"/>
    </location>
</feature>
<evidence type="ECO:0000313" key="11">
    <source>
        <dbReference type="EMBL" id="KAF8707993.1"/>
    </source>
</evidence>
<gene>
    <name evidence="11" type="ORF">RHS03_03864</name>
</gene>
<feature type="transmembrane region" description="Helical" evidence="8">
    <location>
        <begin position="312"/>
        <end position="334"/>
    </location>
</feature>
<dbReference type="PROSITE" id="PS50866">
    <property type="entry name" value="GOLD"/>
    <property type="match status" value="1"/>
</dbReference>
<keyword evidence="3 8" id="KW-0812">Transmembrane</keyword>
<keyword evidence="6 8" id="KW-0472">Membrane</keyword>
<dbReference type="InterPro" id="IPR015720">
    <property type="entry name" value="Emp24-like"/>
</dbReference>